<evidence type="ECO:0000259" key="2">
    <source>
        <dbReference type="Pfam" id="PF00296"/>
    </source>
</evidence>
<dbReference type="PANTHER" id="PTHR43244:SF1">
    <property type="entry name" value="5,10-METHYLENETETRAHYDROMETHANOPTERIN REDUCTASE"/>
    <property type="match status" value="1"/>
</dbReference>
<dbReference type="PANTHER" id="PTHR43244">
    <property type="match status" value="1"/>
</dbReference>
<dbReference type="NCBIfam" id="TIGR03557">
    <property type="entry name" value="F420_G6P_family"/>
    <property type="match status" value="1"/>
</dbReference>
<dbReference type="InterPro" id="IPR050564">
    <property type="entry name" value="F420-G6PD/mer"/>
</dbReference>
<dbReference type="CDD" id="cd01097">
    <property type="entry name" value="Tetrahydromethanopterin_reductase"/>
    <property type="match status" value="1"/>
</dbReference>
<dbReference type="Pfam" id="PF00296">
    <property type="entry name" value="Bac_luciferase"/>
    <property type="match status" value="1"/>
</dbReference>
<dbReference type="AlphaFoldDB" id="A0A6P2DJY6"/>
<feature type="domain" description="Luciferase-like" evidence="2">
    <location>
        <begin position="14"/>
        <end position="285"/>
    </location>
</feature>
<dbReference type="NCBIfam" id="TIGR03885">
    <property type="entry name" value="flavin_revert"/>
    <property type="match status" value="1"/>
</dbReference>
<dbReference type="KEGG" id="gms:SOIL9_81070"/>
<dbReference type="InterPro" id="IPR019945">
    <property type="entry name" value="F420_G6P_DH-rel"/>
</dbReference>
<sequence length="318" mass="34242">MKTVGWHASHELYPPGKLIRLARRAEGAGFRAAMCSDHFHPWTPQQGESGFAFSWLGAALQATRLPFGSVCCPFGRYHPAVVAQAAGTLAEMYPGRYWLALGTGQALNESITGGAWPAKPERRAYLREAVDVIRALWSGETVTHRGLVRVEGARLYTRPAAPPLLFGAALTAETAEWVGSWADGLLTVGHEPDRRRAVVDAFHRGGGEGKPMALQAAVGYAPDEGEAWGDARARWPVAGLGQDLLQDCPAPERIAAAAAAVRAEDLRGKLRVSSDPGRHVDWIRGDFAAGFGAVYLHFIGRGPDRFIDAFAEKVLPAC</sequence>
<accession>A0A6P2DJY6</accession>
<evidence type="ECO:0000313" key="3">
    <source>
        <dbReference type="EMBL" id="VTS00668.1"/>
    </source>
</evidence>
<dbReference type="EMBL" id="LR593886">
    <property type="protein sequence ID" value="VTS00668.1"/>
    <property type="molecule type" value="Genomic_DNA"/>
</dbReference>
<evidence type="ECO:0000256" key="1">
    <source>
        <dbReference type="ARBA" id="ARBA00023002"/>
    </source>
</evidence>
<keyword evidence="1" id="KW-0560">Oxidoreductase</keyword>
<dbReference type="InterPro" id="IPR036661">
    <property type="entry name" value="Luciferase-like_sf"/>
</dbReference>
<dbReference type="GO" id="GO:0016705">
    <property type="term" value="F:oxidoreductase activity, acting on paired donors, with incorporation or reduction of molecular oxygen"/>
    <property type="evidence" value="ECO:0007669"/>
    <property type="project" value="InterPro"/>
</dbReference>
<organism evidence="3 4">
    <name type="scientific">Gemmata massiliana</name>
    <dbReference type="NCBI Taxonomy" id="1210884"/>
    <lineage>
        <taxon>Bacteria</taxon>
        <taxon>Pseudomonadati</taxon>
        <taxon>Planctomycetota</taxon>
        <taxon>Planctomycetia</taxon>
        <taxon>Gemmatales</taxon>
        <taxon>Gemmataceae</taxon>
        <taxon>Gemmata</taxon>
    </lineage>
</organism>
<dbReference type="Proteomes" id="UP000464178">
    <property type="component" value="Chromosome"/>
</dbReference>
<protein>
    <recommendedName>
        <fullName evidence="2">Luciferase-like domain-containing protein</fullName>
    </recommendedName>
</protein>
<dbReference type="RefSeq" id="WP_162672231.1">
    <property type="nucleotide sequence ID" value="NZ_LR593886.1"/>
</dbReference>
<reference evidence="3 4" key="1">
    <citation type="submission" date="2019-05" db="EMBL/GenBank/DDBJ databases">
        <authorList>
            <consortium name="Science for Life Laboratories"/>
        </authorList>
    </citation>
    <scope>NUCLEOTIDE SEQUENCE [LARGE SCALE GENOMIC DNA]</scope>
    <source>
        <strain evidence="3">Soil9</strain>
    </source>
</reference>
<dbReference type="InterPro" id="IPR011251">
    <property type="entry name" value="Luciferase-like_dom"/>
</dbReference>
<keyword evidence="4" id="KW-1185">Reference proteome</keyword>
<evidence type="ECO:0000313" key="4">
    <source>
        <dbReference type="Proteomes" id="UP000464178"/>
    </source>
</evidence>
<name>A0A6P2DJY6_9BACT</name>
<gene>
    <name evidence="3" type="ORF">SOIL9_81070</name>
</gene>
<proteinExistence type="predicted"/>
<dbReference type="Gene3D" id="3.20.20.30">
    <property type="entry name" value="Luciferase-like domain"/>
    <property type="match status" value="1"/>
</dbReference>
<dbReference type="SUPFAM" id="SSF51679">
    <property type="entry name" value="Bacterial luciferase-like"/>
    <property type="match status" value="1"/>
</dbReference>
<dbReference type="InterPro" id="IPR023907">
    <property type="entry name" value="Non-F420_Flavin_OxRdtase"/>
</dbReference>